<feature type="region of interest" description="Disordered" evidence="14">
    <location>
        <begin position="1"/>
        <end position="36"/>
    </location>
</feature>
<dbReference type="InterPro" id="IPR019793">
    <property type="entry name" value="Peroxidases_heam-ligand_BS"/>
</dbReference>
<keyword evidence="1 12" id="KW-0575">Peroxidase</keyword>
<evidence type="ECO:0000256" key="12">
    <source>
        <dbReference type="HAMAP-Rule" id="MF_01961"/>
    </source>
</evidence>
<dbReference type="PANTHER" id="PTHR30555">
    <property type="entry name" value="HYDROPEROXIDASE I, BIFUNCTIONAL CATALASE-PEROXIDASE"/>
    <property type="match status" value="1"/>
</dbReference>
<dbReference type="GO" id="GO:0005829">
    <property type="term" value="C:cytosol"/>
    <property type="evidence" value="ECO:0007669"/>
    <property type="project" value="UniProtKB-ARBA"/>
</dbReference>
<feature type="site" description="Transition state stabilizer" evidence="12">
    <location>
        <position position="105"/>
    </location>
</feature>
<evidence type="ECO:0000256" key="8">
    <source>
        <dbReference type="ARBA" id="ARBA00051651"/>
    </source>
</evidence>
<dbReference type="Gene3D" id="1.10.420.10">
    <property type="entry name" value="Peroxidase, domain 2"/>
    <property type="match status" value="2"/>
</dbReference>
<evidence type="ECO:0000256" key="5">
    <source>
        <dbReference type="ARBA" id="ARBA00023004"/>
    </source>
</evidence>
<dbReference type="PROSITE" id="PS00435">
    <property type="entry name" value="PEROXIDASE_1"/>
    <property type="match status" value="1"/>
</dbReference>
<comment type="cofactor">
    <cofactor evidence="12">
        <name>heme b</name>
        <dbReference type="ChEBI" id="CHEBI:60344"/>
    </cofactor>
    <text evidence="12">Binds 1 heme b (iron(II)-protoporphyrin IX) group per dimer.</text>
</comment>
<comment type="PTM">
    <text evidence="12">Formation of the three residue Trp-Tyr-Met cross-link is important for the catalase, but not the peroxidase activity of the enzyme.</text>
</comment>
<dbReference type="PRINTS" id="PR00460">
    <property type="entry name" value="BPEROXIDASE"/>
</dbReference>
<dbReference type="Pfam" id="PF00141">
    <property type="entry name" value="peroxidase"/>
    <property type="match status" value="2"/>
</dbReference>
<dbReference type="InterPro" id="IPR000763">
    <property type="entry name" value="Catalase_peroxidase"/>
</dbReference>
<evidence type="ECO:0000256" key="7">
    <source>
        <dbReference type="ARBA" id="ARBA00049145"/>
    </source>
</evidence>
<evidence type="ECO:0000256" key="6">
    <source>
        <dbReference type="ARBA" id="ARBA00023324"/>
    </source>
</evidence>
<evidence type="ECO:0000256" key="2">
    <source>
        <dbReference type="ARBA" id="ARBA00022617"/>
    </source>
</evidence>
<dbReference type="PRINTS" id="PR00458">
    <property type="entry name" value="PEROXIDASE"/>
</dbReference>
<protein>
    <recommendedName>
        <fullName evidence="11 12">Catalase-peroxidase</fullName>
        <shortName evidence="12">CP</shortName>
        <ecNumber evidence="10 12">1.11.1.21</ecNumber>
    </recommendedName>
    <alternativeName>
        <fullName evidence="12">Peroxidase/catalase</fullName>
    </alternativeName>
</protein>
<keyword evidence="4 12" id="KW-0560">Oxidoreductase</keyword>
<sequence length="743" mass="81199">MSENHEAIVTDPKPEEAGGCPVAHGRALHPTQGGGNRQWWPERLNLKILAKNPAVANPFGEDFDYAEAFKSLDLAAVKRDLAEVMTTSQDWWPADFGHYGPFMIRMAWHSAGTYRISDGRGGAGAGQQRFAPLNSWPDNGNLDKARRLLWPVKKKYGKNISWADLMILAGNVALETMGFKTFGYAGGREDVWESEEDVYWGPETTWLGDQRYSGDRELENPLAAVQMGLIYVNPEGPNGTPDPLAAARDIRETFRRMAMNDEETVALIAGGHTFGKTHGAGPSDHVGPDPEAAPIEEQGFGWRNSFGTGKGGDTITSGLEGIWTSTPTRWSNGFFENLYAYEWELTKSPAGAWQWTPKDGAGAGTVPDAHDPSKSHAPTMLTTDLALRMDPIYDQISRRFKDNPEELADAFARAWFKLTHRDMGPVVRYLGPEVPNEVLLWQDPLPERTYELIDADDVAALKAQILASGLTVSQLVSTAWASASTFRGSDKRGGANGARIRLEPQNGWEVNDPDQLRTVLRTLEGIQQSFNAAQTGGKQVSLADLIVLAGSAAVEQAAKDAGYSVAVPFTPGRVDAAQDETDVESFAALEPTADGFRNYVGKGHRLPAEYLLLDRANLLTLSAPEMTVLVGGLRVLGANYKQSPHGAFTEAPGRLTNDFFVNLLDLGIEWKATSADATTFEARDASTGEVKWTGTRADLLFGSNSELRALAEVYASDDAVEKFVNDFVEAWVKVMNLDRFDLV</sequence>
<dbReference type="OrthoDB" id="9759743at2"/>
<dbReference type="GO" id="GO:0070301">
    <property type="term" value="P:cellular response to hydrogen peroxide"/>
    <property type="evidence" value="ECO:0007669"/>
    <property type="project" value="TreeGrafter"/>
</dbReference>
<keyword evidence="6 12" id="KW-0376">Hydrogen peroxide</keyword>
<name>A0A4R4Z3U0_9ACTN</name>
<dbReference type="GO" id="GO:0004096">
    <property type="term" value="F:catalase activity"/>
    <property type="evidence" value="ECO:0007669"/>
    <property type="project" value="UniProtKB-UniRule"/>
</dbReference>
<dbReference type="FunFam" id="1.10.420.10:FF:000002">
    <property type="entry name" value="Catalase-peroxidase"/>
    <property type="match status" value="1"/>
</dbReference>
<dbReference type="RefSeq" id="WP_132611085.1">
    <property type="nucleotide sequence ID" value="NZ_SMKQ01000020.1"/>
</dbReference>
<keyword evidence="17" id="KW-1185">Reference proteome</keyword>
<dbReference type="PANTHER" id="PTHR30555:SF0">
    <property type="entry name" value="CATALASE-PEROXIDASE"/>
    <property type="match status" value="1"/>
</dbReference>
<comment type="similarity">
    <text evidence="9 12 13">Belongs to the peroxidase family. Peroxidase/catalase subfamily.</text>
</comment>
<evidence type="ECO:0000256" key="1">
    <source>
        <dbReference type="ARBA" id="ARBA00022559"/>
    </source>
</evidence>
<dbReference type="EMBL" id="SMKQ01000020">
    <property type="protein sequence ID" value="TDD51559.1"/>
    <property type="molecule type" value="Genomic_DNA"/>
</dbReference>
<feature type="active site" description="Proton acceptor" evidence="12">
    <location>
        <position position="109"/>
    </location>
</feature>
<dbReference type="NCBIfam" id="NF011635">
    <property type="entry name" value="PRK15061.1"/>
    <property type="match status" value="1"/>
</dbReference>
<evidence type="ECO:0000256" key="3">
    <source>
        <dbReference type="ARBA" id="ARBA00022723"/>
    </source>
</evidence>
<comment type="catalytic activity">
    <reaction evidence="7 12 13">
        <text>2 H2O2 = O2 + 2 H2O</text>
        <dbReference type="Rhea" id="RHEA:20309"/>
        <dbReference type="ChEBI" id="CHEBI:15377"/>
        <dbReference type="ChEBI" id="CHEBI:15379"/>
        <dbReference type="ChEBI" id="CHEBI:16240"/>
        <dbReference type="EC" id="1.11.1.21"/>
    </reaction>
</comment>
<dbReference type="InterPro" id="IPR019794">
    <property type="entry name" value="Peroxidases_AS"/>
</dbReference>
<comment type="function">
    <text evidence="12">Bifunctional enzyme with both catalase and broad-spectrum peroxidase activity.</text>
</comment>
<dbReference type="CDD" id="cd08200">
    <property type="entry name" value="catalase_peroxidase_2"/>
    <property type="match status" value="1"/>
</dbReference>
<dbReference type="GO" id="GO:0046872">
    <property type="term" value="F:metal ion binding"/>
    <property type="evidence" value="ECO:0007669"/>
    <property type="project" value="UniProtKB-KW"/>
</dbReference>
<dbReference type="HAMAP" id="MF_01961">
    <property type="entry name" value="Catal_peroxid"/>
    <property type="match status" value="1"/>
</dbReference>
<keyword evidence="5 12" id="KW-0408">Iron</keyword>
<accession>A0A4R4Z3U0</accession>
<dbReference type="NCBIfam" id="TIGR00198">
    <property type="entry name" value="cat_per_HPI"/>
    <property type="match status" value="1"/>
</dbReference>
<evidence type="ECO:0000313" key="16">
    <source>
        <dbReference type="EMBL" id="TDD51559.1"/>
    </source>
</evidence>
<dbReference type="GO" id="GO:0020037">
    <property type="term" value="F:heme binding"/>
    <property type="evidence" value="ECO:0007669"/>
    <property type="project" value="InterPro"/>
</dbReference>
<dbReference type="Proteomes" id="UP000295302">
    <property type="component" value="Unassembled WGS sequence"/>
</dbReference>
<evidence type="ECO:0000256" key="9">
    <source>
        <dbReference type="ARBA" id="ARBA00060838"/>
    </source>
</evidence>
<dbReference type="AlphaFoldDB" id="A0A4R4Z3U0"/>
<evidence type="ECO:0000256" key="4">
    <source>
        <dbReference type="ARBA" id="ARBA00023002"/>
    </source>
</evidence>
<dbReference type="Gene3D" id="1.10.520.10">
    <property type="match status" value="2"/>
</dbReference>
<evidence type="ECO:0000259" key="15">
    <source>
        <dbReference type="PROSITE" id="PS50873"/>
    </source>
</evidence>
<comment type="catalytic activity">
    <reaction evidence="8 12 13">
        <text>H2O2 + AH2 = A + 2 H2O</text>
        <dbReference type="Rhea" id="RHEA:30275"/>
        <dbReference type="ChEBI" id="CHEBI:13193"/>
        <dbReference type="ChEBI" id="CHEBI:15377"/>
        <dbReference type="ChEBI" id="CHEBI:16240"/>
        <dbReference type="ChEBI" id="CHEBI:17499"/>
        <dbReference type="EC" id="1.11.1.21"/>
    </reaction>
</comment>
<keyword evidence="3 12" id="KW-0479">Metal-binding</keyword>
<evidence type="ECO:0000256" key="13">
    <source>
        <dbReference type="RuleBase" id="RU003451"/>
    </source>
</evidence>
<comment type="subunit">
    <text evidence="12">Homodimer or homotetramer.</text>
</comment>
<dbReference type="FunFam" id="1.10.420.10:FF:000004">
    <property type="entry name" value="Catalase-peroxidase"/>
    <property type="match status" value="1"/>
</dbReference>
<dbReference type="PROSITE" id="PS50873">
    <property type="entry name" value="PEROXIDASE_4"/>
    <property type="match status" value="1"/>
</dbReference>
<dbReference type="FunFam" id="1.10.520.10:FF:000002">
    <property type="entry name" value="Catalase-peroxidase"/>
    <property type="match status" value="1"/>
</dbReference>
<dbReference type="PROSITE" id="PS00436">
    <property type="entry name" value="PEROXIDASE_2"/>
    <property type="match status" value="1"/>
</dbReference>
<feature type="domain" description="Plant heme peroxidase family profile" evidence="15">
    <location>
        <begin position="142"/>
        <end position="438"/>
    </location>
</feature>
<comment type="caution">
    <text evidence="16">The sequence shown here is derived from an EMBL/GenBank/DDBJ whole genome shotgun (WGS) entry which is preliminary data.</text>
</comment>
<dbReference type="InterPro" id="IPR010255">
    <property type="entry name" value="Haem_peroxidase_sf"/>
</dbReference>
<organism evidence="16 17">
    <name type="scientific">Nonomuraea terrae</name>
    <dbReference type="NCBI Taxonomy" id="2530383"/>
    <lineage>
        <taxon>Bacteria</taxon>
        <taxon>Bacillati</taxon>
        <taxon>Actinomycetota</taxon>
        <taxon>Actinomycetes</taxon>
        <taxon>Streptosporangiales</taxon>
        <taxon>Streptosporangiaceae</taxon>
        <taxon>Nonomuraea</taxon>
    </lineage>
</organism>
<feature type="binding site" description="axial binding residue" evidence="12">
    <location>
        <position position="272"/>
    </location>
    <ligand>
        <name>heme b</name>
        <dbReference type="ChEBI" id="CHEBI:60344"/>
    </ligand>
    <ligandPart>
        <name>Fe</name>
        <dbReference type="ChEBI" id="CHEBI:18248"/>
    </ligandPart>
</feature>
<dbReference type="FunFam" id="1.10.520.10:FF:000004">
    <property type="entry name" value="Catalase-peroxidase"/>
    <property type="match status" value="1"/>
</dbReference>
<keyword evidence="2 12" id="KW-0349">Heme</keyword>
<dbReference type="InterPro" id="IPR002016">
    <property type="entry name" value="Haem_peroxidase"/>
</dbReference>
<evidence type="ECO:0000313" key="17">
    <source>
        <dbReference type="Proteomes" id="UP000295302"/>
    </source>
</evidence>
<evidence type="ECO:0000256" key="11">
    <source>
        <dbReference type="ARBA" id="ARBA00074141"/>
    </source>
</evidence>
<dbReference type="SUPFAM" id="SSF48113">
    <property type="entry name" value="Heme-dependent peroxidases"/>
    <property type="match status" value="2"/>
</dbReference>
<comment type="caution">
    <text evidence="12">Lacks conserved residue(s) required for the propagation of feature annotation.</text>
</comment>
<evidence type="ECO:0000256" key="14">
    <source>
        <dbReference type="SAM" id="MobiDB-lite"/>
    </source>
</evidence>
<gene>
    <name evidence="12 16" type="primary">katG</name>
    <name evidence="16" type="ORF">E1286_10300</name>
</gene>
<feature type="cross-link" description="Tryptophyl-tyrosyl-methioninium (Tyr-Met) (with Trp-108)" evidence="12">
    <location>
        <begin position="231"/>
        <end position="257"/>
    </location>
</feature>
<dbReference type="CDD" id="cd00649">
    <property type="entry name" value="catalase_peroxidase_1"/>
    <property type="match status" value="1"/>
</dbReference>
<dbReference type="GO" id="GO:0042744">
    <property type="term" value="P:hydrogen peroxide catabolic process"/>
    <property type="evidence" value="ECO:0007669"/>
    <property type="project" value="UniProtKB-KW"/>
</dbReference>
<reference evidence="16 17" key="1">
    <citation type="submission" date="2019-03" db="EMBL/GenBank/DDBJ databases">
        <title>Draft genome sequences of novel Actinobacteria.</title>
        <authorList>
            <person name="Sahin N."/>
            <person name="Ay H."/>
            <person name="Saygin H."/>
        </authorList>
    </citation>
    <scope>NUCLEOTIDE SEQUENCE [LARGE SCALE GENOMIC DNA]</scope>
    <source>
        <strain evidence="16 17">CH32</strain>
    </source>
</reference>
<proteinExistence type="inferred from homology"/>
<evidence type="ECO:0000256" key="10">
    <source>
        <dbReference type="ARBA" id="ARBA00067012"/>
    </source>
</evidence>
<dbReference type="EC" id="1.11.1.21" evidence="10 12"/>
<feature type="compositionally biased region" description="Basic and acidic residues" evidence="14">
    <location>
        <begin position="1"/>
        <end position="16"/>
    </location>
</feature>